<keyword evidence="1" id="KW-0732">Signal</keyword>
<evidence type="ECO:0000313" key="2">
    <source>
        <dbReference type="EMBL" id="MBP0903246.1"/>
    </source>
</evidence>
<evidence type="ECO:0000313" key="3">
    <source>
        <dbReference type="Proteomes" id="UP000670776"/>
    </source>
</evidence>
<feature type="signal peptide" evidence="1">
    <location>
        <begin position="1"/>
        <end position="24"/>
    </location>
</feature>
<sequence>MKINKQCHQLFCFLVFLFSFSITSQNTCNTYYPFFKEGVQFEITNYNAKGKKENVSISKIQTIESNVTTDEKGKLMGYTELTSITK</sequence>
<keyword evidence="3" id="KW-1185">Reference proteome</keyword>
<accession>A0ABS4BRP1</accession>
<protein>
    <submittedName>
        <fullName evidence="2">Uncharacterized protein</fullName>
    </submittedName>
</protein>
<organism evidence="2 3">
    <name type="scientific">Mariniflexile gromovii</name>
    <dbReference type="NCBI Taxonomy" id="362523"/>
    <lineage>
        <taxon>Bacteria</taxon>
        <taxon>Pseudomonadati</taxon>
        <taxon>Bacteroidota</taxon>
        <taxon>Flavobacteriia</taxon>
        <taxon>Flavobacteriales</taxon>
        <taxon>Flavobacteriaceae</taxon>
        <taxon>Mariniflexile</taxon>
    </lineage>
</organism>
<dbReference type="Proteomes" id="UP000670776">
    <property type="component" value="Unassembled WGS sequence"/>
</dbReference>
<name>A0ABS4BRP1_9FLAO</name>
<dbReference type="EMBL" id="JAGJCB010000003">
    <property type="protein sequence ID" value="MBP0903246.1"/>
    <property type="molecule type" value="Genomic_DNA"/>
</dbReference>
<proteinExistence type="predicted"/>
<dbReference type="RefSeq" id="WP_209653362.1">
    <property type="nucleotide sequence ID" value="NZ_JAGJCB010000003.1"/>
</dbReference>
<comment type="caution">
    <text evidence="2">The sequence shown here is derived from an EMBL/GenBank/DDBJ whole genome shotgun (WGS) entry which is preliminary data.</text>
</comment>
<evidence type="ECO:0000256" key="1">
    <source>
        <dbReference type="SAM" id="SignalP"/>
    </source>
</evidence>
<feature type="chain" id="PRO_5046976263" evidence="1">
    <location>
        <begin position="25"/>
        <end position="86"/>
    </location>
</feature>
<reference evidence="2 3" key="1">
    <citation type="submission" date="2021-04" db="EMBL/GenBank/DDBJ databases">
        <title>Mariniflexile gromovii gen. nov., sp. nov., a gliding bacterium isolated from the sea urchin Strongylocentrotus intermedius.</title>
        <authorList>
            <person name="Ko S."/>
            <person name="Le V."/>
            <person name="Ahn C.-Y."/>
            <person name="Oh H.-M."/>
        </authorList>
    </citation>
    <scope>NUCLEOTIDE SEQUENCE [LARGE SCALE GENOMIC DNA]</scope>
    <source>
        <strain evidence="2 3">KCTC 12570</strain>
    </source>
</reference>
<gene>
    <name evidence="2" type="ORF">J8H85_05360</name>
</gene>